<comment type="caution">
    <text evidence="3">The sequence shown here is derived from an EMBL/GenBank/DDBJ whole genome shotgun (WGS) entry which is preliminary data.</text>
</comment>
<dbReference type="InterPro" id="IPR036265">
    <property type="entry name" value="HIT-like_sf"/>
</dbReference>
<dbReference type="Gene3D" id="3.30.428.10">
    <property type="entry name" value="HIT-like"/>
    <property type="match status" value="1"/>
</dbReference>
<dbReference type="CDD" id="cd01276">
    <property type="entry name" value="PKCI_related"/>
    <property type="match status" value="1"/>
</dbReference>
<dbReference type="Pfam" id="PF01230">
    <property type="entry name" value="HIT"/>
    <property type="match status" value="1"/>
</dbReference>
<dbReference type="InterPro" id="IPR001310">
    <property type="entry name" value="Histidine_triad_HIT"/>
</dbReference>
<evidence type="ECO:0000313" key="4">
    <source>
        <dbReference type="Proteomes" id="UP000681341"/>
    </source>
</evidence>
<feature type="short sequence motif" description="Histidine triad motif" evidence="1">
    <location>
        <begin position="103"/>
        <end position="107"/>
    </location>
</feature>
<protein>
    <submittedName>
        <fullName evidence="3">Histidine triad nucleotide-binding protein</fullName>
    </submittedName>
</protein>
<reference evidence="3 4" key="1">
    <citation type="submission" date="2021-03" db="EMBL/GenBank/DDBJ databases">
        <title>Glycomyces sp. nov., a novel actinomycete isolated from soil.</title>
        <authorList>
            <person name="Yang X."/>
            <person name="Xu X."/>
        </authorList>
    </citation>
    <scope>NUCLEOTIDE SEQUENCE [LARGE SCALE GENOMIC DNA]</scope>
    <source>
        <strain evidence="3 4">NEAU-S30</strain>
    </source>
</reference>
<dbReference type="Proteomes" id="UP000681341">
    <property type="component" value="Unassembled WGS sequence"/>
</dbReference>
<dbReference type="InterPro" id="IPR011146">
    <property type="entry name" value="HIT-like"/>
</dbReference>
<dbReference type="EMBL" id="JAGFNP010000003">
    <property type="protein sequence ID" value="MBO3732826.1"/>
    <property type="molecule type" value="Genomic_DNA"/>
</dbReference>
<evidence type="ECO:0000259" key="2">
    <source>
        <dbReference type="PROSITE" id="PS51084"/>
    </source>
</evidence>
<dbReference type="PROSITE" id="PS51084">
    <property type="entry name" value="HIT_2"/>
    <property type="match status" value="1"/>
</dbReference>
<dbReference type="PANTHER" id="PTHR23089">
    <property type="entry name" value="HISTIDINE TRIAD HIT PROTEIN"/>
    <property type="match status" value="1"/>
</dbReference>
<evidence type="ECO:0000313" key="3">
    <source>
        <dbReference type="EMBL" id="MBO3732826.1"/>
    </source>
</evidence>
<sequence>MRGMTDADCIFCKIVAGDIPSTKVLENDRVLAFRDLYPKAPTHVLVIPKDHYANVAELTVADPALAGELLRATAEVAASEGIDESGWRLFANTGSDGGQDVFHVHFHVAGGKPLGRMLSN</sequence>
<proteinExistence type="predicted"/>
<name>A0ABS3U3K3_9ACTN</name>
<evidence type="ECO:0000256" key="1">
    <source>
        <dbReference type="PROSITE-ProRule" id="PRU00464"/>
    </source>
</evidence>
<feature type="domain" description="HIT" evidence="2">
    <location>
        <begin position="10"/>
        <end position="120"/>
    </location>
</feature>
<accession>A0ABS3U3K3</accession>
<gene>
    <name evidence="3" type="ORF">J5V16_08330</name>
</gene>
<dbReference type="PRINTS" id="PR00332">
    <property type="entry name" value="HISTRIAD"/>
</dbReference>
<organism evidence="3 4">
    <name type="scientific">Glycomyces niveus</name>
    <dbReference type="NCBI Taxonomy" id="2820287"/>
    <lineage>
        <taxon>Bacteria</taxon>
        <taxon>Bacillati</taxon>
        <taxon>Actinomycetota</taxon>
        <taxon>Actinomycetes</taxon>
        <taxon>Glycomycetales</taxon>
        <taxon>Glycomycetaceae</taxon>
        <taxon>Glycomyces</taxon>
    </lineage>
</organism>
<dbReference type="SUPFAM" id="SSF54197">
    <property type="entry name" value="HIT-like"/>
    <property type="match status" value="1"/>
</dbReference>
<keyword evidence="4" id="KW-1185">Reference proteome</keyword>